<protein>
    <submittedName>
        <fullName evidence="2">Uncharacterized protein</fullName>
    </submittedName>
</protein>
<accession>A0A2N1N2U2</accession>
<dbReference type="VEuPathDB" id="FungiDB:RhiirA1_456622"/>
<evidence type="ECO:0000313" key="3">
    <source>
        <dbReference type="Proteomes" id="UP000233469"/>
    </source>
</evidence>
<name>A0A2N1N2U2_9GLOM</name>
<dbReference type="Proteomes" id="UP000233469">
    <property type="component" value="Unassembled WGS sequence"/>
</dbReference>
<dbReference type="GO" id="GO:0008608">
    <property type="term" value="P:attachment of spindle microtubules to kinetochore"/>
    <property type="evidence" value="ECO:0007669"/>
    <property type="project" value="InterPro"/>
</dbReference>
<dbReference type="InterPro" id="IPR042332">
    <property type="entry name" value="Hsk3"/>
</dbReference>
<dbReference type="PANTHER" id="PTHR28289:SF1">
    <property type="entry name" value="DASH COMPLEX SUBUNIT HSK3"/>
    <property type="match status" value="1"/>
</dbReference>
<organism evidence="2 3">
    <name type="scientific">Rhizophagus irregularis</name>
    <dbReference type="NCBI Taxonomy" id="588596"/>
    <lineage>
        <taxon>Eukaryota</taxon>
        <taxon>Fungi</taxon>
        <taxon>Fungi incertae sedis</taxon>
        <taxon>Mucoromycota</taxon>
        <taxon>Glomeromycotina</taxon>
        <taxon>Glomeromycetes</taxon>
        <taxon>Glomerales</taxon>
        <taxon>Glomeraceae</taxon>
        <taxon>Rhizophagus</taxon>
    </lineage>
</organism>
<dbReference type="AlphaFoldDB" id="A0A2N1N2U2"/>
<feature type="coiled-coil region" evidence="1">
    <location>
        <begin position="25"/>
        <end position="59"/>
    </location>
</feature>
<dbReference type="GO" id="GO:0042729">
    <property type="term" value="C:DASH complex"/>
    <property type="evidence" value="ECO:0007669"/>
    <property type="project" value="TreeGrafter"/>
</dbReference>
<gene>
    <name evidence="2" type="ORF">RhiirC2_782577</name>
</gene>
<dbReference type="VEuPathDB" id="FungiDB:RhiirFUN_015829"/>
<comment type="caution">
    <text evidence="2">The sequence shown here is derived from an EMBL/GenBank/DDBJ whole genome shotgun (WGS) entry which is preliminary data.</text>
</comment>
<dbReference type="GO" id="GO:0051010">
    <property type="term" value="F:microtubule plus-end binding"/>
    <property type="evidence" value="ECO:0007669"/>
    <property type="project" value="TreeGrafter"/>
</dbReference>
<keyword evidence="1" id="KW-0175">Coiled coil</keyword>
<reference evidence="2 3" key="2">
    <citation type="submission" date="2017-10" db="EMBL/GenBank/DDBJ databases">
        <title>Extensive intraspecific genome diversity in a model arbuscular mycorrhizal fungus.</title>
        <authorList>
            <person name="Chen E.C.H."/>
            <person name="Morin E."/>
            <person name="Baudet D."/>
            <person name="Noel J."/>
            <person name="Ndikumana S."/>
            <person name="Charron P."/>
            <person name="St-Onge C."/>
            <person name="Giorgi J."/>
            <person name="Grigoriev I.V."/>
            <person name="Roux C."/>
            <person name="Martin F.M."/>
            <person name="Corradi N."/>
        </authorList>
    </citation>
    <scope>NUCLEOTIDE SEQUENCE [LARGE SCALE GENOMIC DNA]</scope>
    <source>
        <strain evidence="2 3">C2</strain>
    </source>
</reference>
<reference evidence="2 3" key="1">
    <citation type="submission" date="2016-04" db="EMBL/GenBank/DDBJ databases">
        <title>Genome analyses suggest a sexual origin of heterokaryosis in a supposedly ancient asexual fungus.</title>
        <authorList>
            <person name="Ropars J."/>
            <person name="Sedzielewska K."/>
            <person name="Noel J."/>
            <person name="Charron P."/>
            <person name="Farinelli L."/>
            <person name="Marton T."/>
            <person name="Kruger M."/>
            <person name="Pelin A."/>
            <person name="Brachmann A."/>
            <person name="Corradi N."/>
        </authorList>
    </citation>
    <scope>NUCLEOTIDE SEQUENCE [LARGE SCALE GENOMIC DNA]</scope>
    <source>
        <strain evidence="2 3">C2</strain>
    </source>
</reference>
<evidence type="ECO:0000256" key="1">
    <source>
        <dbReference type="SAM" id="Coils"/>
    </source>
</evidence>
<dbReference type="PANTHER" id="PTHR28289">
    <property type="entry name" value="DASH COMPLEX SUBUNIT HSK3"/>
    <property type="match status" value="1"/>
</dbReference>
<dbReference type="VEuPathDB" id="FungiDB:FUN_010538"/>
<proteinExistence type="predicted"/>
<dbReference type="Pfam" id="PF08227">
    <property type="entry name" value="DASH_Hsk3"/>
    <property type="match status" value="1"/>
</dbReference>
<evidence type="ECO:0000313" key="2">
    <source>
        <dbReference type="EMBL" id="PKK68188.1"/>
    </source>
</evidence>
<dbReference type="EMBL" id="LLXL01000870">
    <property type="protein sequence ID" value="PKK68188.1"/>
    <property type="molecule type" value="Genomic_DNA"/>
</dbReference>
<dbReference type="InterPro" id="IPR013183">
    <property type="entry name" value="Hsk3-like"/>
</dbReference>
<sequence>MDTNNNSAFKKPPKLQPPLQQLQHYNSLNNQLTRLQQNMAKLEENIKLTVEQLKNIQRFGLAHGAIFMAANRTMQKNMLIQYFTASVPQISLLDSKKARREQLIVFVIHDNDTS</sequence>